<evidence type="ECO:0000259" key="3">
    <source>
        <dbReference type="Pfam" id="PF00497"/>
    </source>
</evidence>
<keyword evidence="5" id="KW-1185">Reference proteome</keyword>
<dbReference type="PANTHER" id="PTHR35936">
    <property type="entry name" value="MEMBRANE-BOUND LYTIC MUREIN TRANSGLYCOSYLASE F"/>
    <property type="match status" value="1"/>
</dbReference>
<dbReference type="RefSeq" id="WP_133701713.1">
    <property type="nucleotide sequence ID" value="NZ_SNXS01000004.1"/>
</dbReference>
<dbReference type="PANTHER" id="PTHR35936:SF6">
    <property type="entry name" value="AMINO ACID ABC TRANSPORTER SUBSTRATE-BINDING PAAT FAMILY PROTEIN"/>
    <property type="match status" value="1"/>
</dbReference>
<dbReference type="EMBL" id="SNXS01000004">
    <property type="protein sequence ID" value="TDP63849.1"/>
    <property type="molecule type" value="Genomic_DNA"/>
</dbReference>
<feature type="chain" id="PRO_5020554374" evidence="2">
    <location>
        <begin position="23"/>
        <end position="258"/>
    </location>
</feature>
<accession>A0A4R6QL27</accession>
<dbReference type="OrthoDB" id="8907081at2"/>
<feature type="signal peptide" evidence="2">
    <location>
        <begin position="1"/>
        <end position="22"/>
    </location>
</feature>
<evidence type="ECO:0000313" key="4">
    <source>
        <dbReference type="EMBL" id="TDP63849.1"/>
    </source>
</evidence>
<keyword evidence="1 2" id="KW-0732">Signal</keyword>
<evidence type="ECO:0000313" key="5">
    <source>
        <dbReference type="Proteomes" id="UP000295361"/>
    </source>
</evidence>
<sequence length="258" mass="28320">MMLRSSLTLMAIGALISHASSAQPTVLIGAENDWAPYSSSHDAGAPASGPVQGFAVDLVRAGFAAKGIKAEFLALPFARCMLYASTGRVVGCFNATITEDNKLRYLWHQPAMFEEELSIFARASSSADKLTLADLRGRSVGYTNGYTYPTEFMQDTAIKKHSATSDQYLLKMLLSGRVDYILLNRSPGYWRINGSPEFAGKAKRVGTISLDGFWIAFSKQHPDGARMAELFGQGMGELRQNGSYQRMLGEFRRRIGDH</sequence>
<comment type="caution">
    <text evidence="4">The sequence shown here is derived from an EMBL/GenBank/DDBJ whole genome shotgun (WGS) entry which is preliminary data.</text>
</comment>
<dbReference type="Proteomes" id="UP000295361">
    <property type="component" value="Unassembled WGS sequence"/>
</dbReference>
<dbReference type="Pfam" id="PF00497">
    <property type="entry name" value="SBP_bac_3"/>
    <property type="match status" value="1"/>
</dbReference>
<dbReference type="SUPFAM" id="SSF53850">
    <property type="entry name" value="Periplasmic binding protein-like II"/>
    <property type="match status" value="1"/>
</dbReference>
<evidence type="ECO:0000256" key="2">
    <source>
        <dbReference type="SAM" id="SignalP"/>
    </source>
</evidence>
<dbReference type="InterPro" id="IPR001638">
    <property type="entry name" value="Solute-binding_3/MltF_N"/>
</dbReference>
<proteinExistence type="predicted"/>
<gene>
    <name evidence="4" type="ORF">DES47_104131</name>
</gene>
<dbReference type="InParanoid" id="A0A4R6QL27"/>
<feature type="domain" description="Solute-binding protein family 3/N-terminal" evidence="3">
    <location>
        <begin position="28"/>
        <end position="248"/>
    </location>
</feature>
<reference evidence="4 5" key="1">
    <citation type="submission" date="2019-03" db="EMBL/GenBank/DDBJ databases">
        <title>Genomic Encyclopedia of Type Strains, Phase IV (KMG-IV): sequencing the most valuable type-strain genomes for metagenomic binning, comparative biology and taxonomic classification.</title>
        <authorList>
            <person name="Goeker M."/>
        </authorList>
    </citation>
    <scope>NUCLEOTIDE SEQUENCE [LARGE SCALE GENOMIC DNA]</scope>
    <source>
        <strain evidence="4 5">DSM 16998</strain>
    </source>
</reference>
<organism evidence="4 5">
    <name type="scientific">Roseateles toxinivorans</name>
    <dbReference type="NCBI Taxonomy" id="270368"/>
    <lineage>
        <taxon>Bacteria</taxon>
        <taxon>Pseudomonadati</taxon>
        <taxon>Pseudomonadota</taxon>
        <taxon>Betaproteobacteria</taxon>
        <taxon>Burkholderiales</taxon>
        <taxon>Sphaerotilaceae</taxon>
        <taxon>Roseateles</taxon>
    </lineage>
</organism>
<protein>
    <submittedName>
        <fullName evidence="4">Amino acid ABC transporter substrate-binding protein (PAAT family)</fullName>
    </submittedName>
</protein>
<name>A0A4R6QL27_9BURK</name>
<dbReference type="AlphaFoldDB" id="A0A4R6QL27"/>
<evidence type="ECO:0000256" key="1">
    <source>
        <dbReference type="ARBA" id="ARBA00022729"/>
    </source>
</evidence>
<dbReference type="Gene3D" id="3.40.190.10">
    <property type="entry name" value="Periplasmic binding protein-like II"/>
    <property type="match status" value="2"/>
</dbReference>